<evidence type="ECO:0000313" key="9">
    <source>
        <dbReference type="Proteomes" id="UP001321473"/>
    </source>
</evidence>
<comment type="caution">
    <text evidence="8">The sequence shown here is derived from an EMBL/GenBank/DDBJ whole genome shotgun (WGS) entry which is preliminary data.</text>
</comment>
<gene>
    <name evidence="8" type="ORF">V5799_005333</name>
</gene>
<evidence type="ECO:0000256" key="1">
    <source>
        <dbReference type="ARBA" id="ARBA00010877"/>
    </source>
</evidence>
<evidence type="ECO:0000256" key="4">
    <source>
        <dbReference type="ARBA" id="ARBA00022989"/>
    </source>
</evidence>
<comment type="similarity">
    <text evidence="1 7">Belongs to the MICOS complex subunit Mic60 family.</text>
</comment>
<reference evidence="8 9" key="1">
    <citation type="journal article" date="2023" name="Arcadia Sci">
        <title>De novo assembly of a long-read Amblyomma americanum tick genome.</title>
        <authorList>
            <person name="Chou S."/>
            <person name="Poskanzer K.E."/>
            <person name="Rollins M."/>
            <person name="Thuy-Boun P.S."/>
        </authorList>
    </citation>
    <scope>NUCLEOTIDE SEQUENCE [LARGE SCALE GENOMIC DNA]</scope>
    <source>
        <strain evidence="8">F_SG_1</strain>
        <tissue evidence="8">Salivary glands</tissue>
    </source>
</reference>
<keyword evidence="5 7" id="KW-0496">Mitochondrion</keyword>
<keyword evidence="6" id="KW-0472">Membrane</keyword>
<evidence type="ECO:0000256" key="6">
    <source>
        <dbReference type="ARBA" id="ARBA00023136"/>
    </source>
</evidence>
<dbReference type="GO" id="GO:0061617">
    <property type="term" value="C:MICOS complex"/>
    <property type="evidence" value="ECO:0007669"/>
    <property type="project" value="TreeGrafter"/>
</dbReference>
<comment type="subunit">
    <text evidence="7">Component of the mitochondrial contact site and cristae organizing system (MICOS) complex.</text>
</comment>
<dbReference type="AlphaFoldDB" id="A0AAQ4DZJ8"/>
<dbReference type="Proteomes" id="UP001321473">
    <property type="component" value="Unassembled WGS sequence"/>
</dbReference>
<keyword evidence="3 7" id="KW-0999">Mitochondrion inner membrane</keyword>
<dbReference type="EMBL" id="JARKHS020024825">
    <property type="protein sequence ID" value="KAK8767888.1"/>
    <property type="molecule type" value="Genomic_DNA"/>
</dbReference>
<accession>A0AAQ4DZJ8</accession>
<dbReference type="PANTHER" id="PTHR15415:SF7">
    <property type="entry name" value="MICOS COMPLEX SUBUNIT MIC60"/>
    <property type="match status" value="1"/>
</dbReference>
<evidence type="ECO:0000256" key="3">
    <source>
        <dbReference type="ARBA" id="ARBA00022792"/>
    </source>
</evidence>
<protein>
    <recommendedName>
        <fullName evidence="7">MICOS complex subunit MIC60</fullName>
    </recommendedName>
    <alternativeName>
        <fullName evidence="7">Mitofilin</fullName>
    </alternativeName>
</protein>
<evidence type="ECO:0000256" key="7">
    <source>
        <dbReference type="RuleBase" id="RU363000"/>
    </source>
</evidence>
<organism evidence="8 9">
    <name type="scientific">Amblyomma americanum</name>
    <name type="common">Lone star tick</name>
    <dbReference type="NCBI Taxonomy" id="6943"/>
    <lineage>
        <taxon>Eukaryota</taxon>
        <taxon>Metazoa</taxon>
        <taxon>Ecdysozoa</taxon>
        <taxon>Arthropoda</taxon>
        <taxon>Chelicerata</taxon>
        <taxon>Arachnida</taxon>
        <taxon>Acari</taxon>
        <taxon>Parasitiformes</taxon>
        <taxon>Ixodida</taxon>
        <taxon>Ixodoidea</taxon>
        <taxon>Ixodidae</taxon>
        <taxon>Amblyomminae</taxon>
        <taxon>Amblyomma</taxon>
    </lineage>
</organism>
<evidence type="ECO:0000256" key="5">
    <source>
        <dbReference type="ARBA" id="ARBA00023128"/>
    </source>
</evidence>
<evidence type="ECO:0000256" key="2">
    <source>
        <dbReference type="ARBA" id="ARBA00022692"/>
    </source>
</evidence>
<keyword evidence="4" id="KW-1133">Transmembrane helix</keyword>
<proteinExistence type="inferred from homology"/>
<evidence type="ECO:0000313" key="8">
    <source>
        <dbReference type="EMBL" id="KAK8767888.1"/>
    </source>
</evidence>
<dbReference type="PANTHER" id="PTHR15415">
    <property type="entry name" value="MITOFILIN"/>
    <property type="match status" value="1"/>
</dbReference>
<keyword evidence="2 7" id="KW-0812">Transmembrane</keyword>
<comment type="function">
    <text evidence="7">Component of the MICOS complex, a large protein complex of the mitochondrial inner membrane that plays crucial roles in the maintenance of crista junctions, inner membrane architecture, and formation of contact sites to the outer membrane.</text>
</comment>
<sequence>MAEERAQHNAALCSSVAKLQGMDEYLRARDELYRLSQQAKGLWLACQGLRHTLVHGPAGGPQSLSTDVQLVERAAPMSPYVPLVLTSILKEALARGVYPEVALKARFPRVERACQRVALVDYKFPSSLLRYLASYLQSLCIIYPKVGHMLLGYVSMGLQ</sequence>
<name>A0AAQ4DZJ8_AMBAM</name>
<dbReference type="GO" id="GO:0042407">
    <property type="term" value="P:cristae formation"/>
    <property type="evidence" value="ECO:0007669"/>
    <property type="project" value="TreeGrafter"/>
</dbReference>
<comment type="subcellular location">
    <subcellularLocation>
        <location evidence="7">Mitochondrion inner membrane</location>
        <topology evidence="7">Single-pass membrane protein</topology>
    </subcellularLocation>
</comment>
<keyword evidence="9" id="KW-1185">Reference proteome</keyword>
<dbReference type="Pfam" id="PF09731">
    <property type="entry name" value="Mitofilin"/>
    <property type="match status" value="1"/>
</dbReference>
<dbReference type="InterPro" id="IPR019133">
    <property type="entry name" value="MIC60"/>
</dbReference>